<sequence length="255" mass="25760">MPWYARPAAGVVLLAALIMSAPGEYALAVLAGWSPWVAWLMPVCVSVYAAVAAMFVDSRPKGAPGRGTAVLGAAGALALALAAQVTAHLISAGFAASSAWLVAAVSAVPPVVVAHIMHMAARAHTVAREVPVATADSAEAATDVSGQDSTDADTEADAGQELADTGADVEADVVDVPSRPAELSVIVGGAGQADTLPGLDVVRKKSGSRGRTPEEIREAVAALEADGQPVNGSTLAAHLKVSDRTGRRYLEELAA</sequence>
<organism evidence="3 4">
    <name type="scientific">Streptomyces halobius</name>
    <dbReference type="NCBI Taxonomy" id="2879846"/>
    <lineage>
        <taxon>Bacteria</taxon>
        <taxon>Bacillati</taxon>
        <taxon>Actinomycetota</taxon>
        <taxon>Actinomycetes</taxon>
        <taxon>Kitasatosporales</taxon>
        <taxon>Streptomycetaceae</taxon>
        <taxon>Streptomyces</taxon>
    </lineage>
</organism>
<dbReference type="RefSeq" id="WP_248863695.1">
    <property type="nucleotide sequence ID" value="NZ_CP086322.1"/>
</dbReference>
<feature type="transmembrane region" description="Helical" evidence="2">
    <location>
        <begin position="36"/>
        <end position="56"/>
    </location>
</feature>
<accession>A0ABY4M6N1</accession>
<feature type="transmembrane region" description="Helical" evidence="2">
    <location>
        <begin position="68"/>
        <end position="87"/>
    </location>
</feature>
<gene>
    <name evidence="3" type="ORF">K9S39_14210</name>
</gene>
<keyword evidence="2" id="KW-0472">Membrane</keyword>
<keyword evidence="4" id="KW-1185">Reference proteome</keyword>
<evidence type="ECO:0000256" key="1">
    <source>
        <dbReference type="SAM" id="MobiDB-lite"/>
    </source>
</evidence>
<dbReference type="Proteomes" id="UP000830115">
    <property type="component" value="Chromosome"/>
</dbReference>
<protein>
    <recommendedName>
        <fullName evidence="5">DUF2637 domain-containing protein</fullName>
    </recommendedName>
</protein>
<evidence type="ECO:0000313" key="3">
    <source>
        <dbReference type="EMBL" id="UQA92833.1"/>
    </source>
</evidence>
<dbReference type="EMBL" id="CP086322">
    <property type="protein sequence ID" value="UQA92833.1"/>
    <property type="molecule type" value="Genomic_DNA"/>
</dbReference>
<evidence type="ECO:0000313" key="4">
    <source>
        <dbReference type="Proteomes" id="UP000830115"/>
    </source>
</evidence>
<name>A0ABY4M6N1_9ACTN</name>
<feature type="region of interest" description="Disordered" evidence="1">
    <location>
        <begin position="137"/>
        <end position="162"/>
    </location>
</feature>
<reference evidence="3" key="1">
    <citation type="submission" date="2021-10" db="EMBL/GenBank/DDBJ databases">
        <title>Streptomyces nigrumlapis sp.nov.,an antimicrobial producing actinobacterium isolated from Black Gobi rocks.</title>
        <authorList>
            <person name="Wen Y."/>
            <person name="Zhang W."/>
            <person name="Liu X.G."/>
        </authorList>
    </citation>
    <scope>NUCLEOTIDE SEQUENCE</scope>
    <source>
        <strain evidence="3">ST13-2-2</strain>
    </source>
</reference>
<evidence type="ECO:0008006" key="5">
    <source>
        <dbReference type="Google" id="ProtNLM"/>
    </source>
</evidence>
<feature type="transmembrane region" description="Helical" evidence="2">
    <location>
        <begin position="99"/>
        <end position="118"/>
    </location>
</feature>
<proteinExistence type="predicted"/>
<keyword evidence="2" id="KW-0812">Transmembrane</keyword>
<evidence type="ECO:0000256" key="2">
    <source>
        <dbReference type="SAM" id="Phobius"/>
    </source>
</evidence>
<keyword evidence="2" id="KW-1133">Transmembrane helix</keyword>